<dbReference type="Proteomes" id="UP001347796">
    <property type="component" value="Unassembled WGS sequence"/>
</dbReference>
<evidence type="ECO:0000313" key="3">
    <source>
        <dbReference type="EMBL" id="KAK6170683.1"/>
    </source>
</evidence>
<sequence>MDAVFLRKHIGECLSTCLAEVAEKRPQDPIEYIGQWLHNYIKNQKYLKEKSLEDKKLNDERAEFELEEKRKAAMASEAEQFSKIEAEAKQVEESNKTTDDNSTSKLPTLEEGDEPKSSPSAGQYRRMKFIPFCVFCFVVPFLPL</sequence>
<reference evidence="3 4" key="1">
    <citation type="submission" date="2024-01" db="EMBL/GenBank/DDBJ databases">
        <title>The genome of the rayed Mediterranean limpet Patella caerulea (Linnaeus, 1758).</title>
        <authorList>
            <person name="Anh-Thu Weber A."/>
            <person name="Halstead-Nussloch G."/>
        </authorList>
    </citation>
    <scope>NUCLEOTIDE SEQUENCE [LARGE SCALE GENOMIC DNA]</scope>
    <source>
        <strain evidence="3">AATW-2023a</strain>
        <tissue evidence="3">Whole specimen</tissue>
    </source>
</reference>
<dbReference type="EMBL" id="JAZGQO010000014">
    <property type="protein sequence ID" value="KAK6170683.1"/>
    <property type="molecule type" value="Genomic_DNA"/>
</dbReference>
<dbReference type="PANTHER" id="PTHR23356">
    <property type="entry name" value="DPY30-RELATED"/>
    <property type="match status" value="1"/>
</dbReference>
<feature type="compositionally biased region" description="Basic and acidic residues" evidence="2">
    <location>
        <begin position="80"/>
        <end position="99"/>
    </location>
</feature>
<comment type="caution">
    <text evidence="3">The sequence shown here is derived from an EMBL/GenBank/DDBJ whole genome shotgun (WGS) entry which is preliminary data.</text>
</comment>
<gene>
    <name evidence="3" type="ORF">SNE40_019013</name>
</gene>
<dbReference type="Gene3D" id="1.20.890.10">
    <property type="entry name" value="cAMP-dependent protein kinase regulatory subunit, dimerization-anchoring domain"/>
    <property type="match status" value="1"/>
</dbReference>
<dbReference type="CDD" id="cd22966">
    <property type="entry name" value="DD_DYDC-like"/>
    <property type="match status" value="1"/>
</dbReference>
<keyword evidence="4" id="KW-1185">Reference proteome</keyword>
<evidence type="ECO:0000313" key="4">
    <source>
        <dbReference type="Proteomes" id="UP001347796"/>
    </source>
</evidence>
<dbReference type="GO" id="GO:0048188">
    <property type="term" value="C:Set1C/COMPASS complex"/>
    <property type="evidence" value="ECO:0007669"/>
    <property type="project" value="InterPro"/>
</dbReference>
<dbReference type="InterPro" id="IPR037856">
    <property type="entry name" value="Sdc1/DPY30"/>
</dbReference>
<evidence type="ECO:0000256" key="1">
    <source>
        <dbReference type="ARBA" id="ARBA00010849"/>
    </source>
</evidence>
<comment type="similarity">
    <text evidence="1">Belongs to the dpy-30 family.</text>
</comment>
<evidence type="ECO:0008006" key="5">
    <source>
        <dbReference type="Google" id="ProtNLM"/>
    </source>
</evidence>
<evidence type="ECO:0000256" key="2">
    <source>
        <dbReference type="SAM" id="MobiDB-lite"/>
    </source>
</evidence>
<organism evidence="3 4">
    <name type="scientific">Patella caerulea</name>
    <name type="common">Rayed Mediterranean limpet</name>
    <dbReference type="NCBI Taxonomy" id="87958"/>
    <lineage>
        <taxon>Eukaryota</taxon>
        <taxon>Metazoa</taxon>
        <taxon>Spiralia</taxon>
        <taxon>Lophotrochozoa</taxon>
        <taxon>Mollusca</taxon>
        <taxon>Gastropoda</taxon>
        <taxon>Patellogastropoda</taxon>
        <taxon>Patelloidea</taxon>
        <taxon>Patellidae</taxon>
        <taxon>Patella</taxon>
    </lineage>
</organism>
<accession>A0AAN8P9I2</accession>
<dbReference type="InterPro" id="IPR007858">
    <property type="entry name" value="Dpy-30_motif"/>
</dbReference>
<feature type="region of interest" description="Disordered" evidence="2">
    <location>
        <begin position="77"/>
        <end position="122"/>
    </location>
</feature>
<dbReference type="AlphaFoldDB" id="A0AAN8P9I2"/>
<proteinExistence type="inferred from homology"/>
<dbReference type="PANTHER" id="PTHR23356:SF16">
    <property type="entry name" value="DPY30 DOMAIN CONTAINING 2"/>
    <property type="match status" value="1"/>
</dbReference>
<dbReference type="InterPro" id="IPR049630">
    <property type="entry name" value="DYDC-like_DD"/>
</dbReference>
<dbReference type="Pfam" id="PF05186">
    <property type="entry name" value="Dpy-30"/>
    <property type="match status" value="1"/>
</dbReference>
<protein>
    <recommendedName>
        <fullName evidence="5">DPY30 domain-containing protein 2</fullName>
    </recommendedName>
</protein>
<name>A0AAN8P9I2_PATCE</name>